<evidence type="ECO:0000313" key="2">
    <source>
        <dbReference type="EMBL" id="CAI9623882.1"/>
    </source>
</evidence>
<evidence type="ECO:0008006" key="4">
    <source>
        <dbReference type="Google" id="ProtNLM"/>
    </source>
</evidence>
<reference evidence="2" key="1">
    <citation type="submission" date="2023-05" db="EMBL/GenBank/DDBJ databases">
        <authorList>
            <person name="Stuckert A."/>
        </authorList>
    </citation>
    <scope>NUCLEOTIDE SEQUENCE</scope>
</reference>
<sequence length="115" mass="12951">MNFGKVAIFGVVLSCLLWTEEAQAGLTFLSPADMQKIAERQSQNKLRHGNMNRRGVEDDLAEEEIGVTFPLDMSMKMTQEQFQKQKAAVKDFLYSFLSLGSSQDTEGKKENPESQ</sequence>
<feature type="signal peptide" evidence="1">
    <location>
        <begin position="1"/>
        <end position="24"/>
    </location>
</feature>
<accession>A0ABN9HSY1</accession>
<dbReference type="Proteomes" id="UP001162483">
    <property type="component" value="Unassembled WGS sequence"/>
</dbReference>
<keyword evidence="1" id="KW-0732">Signal</keyword>
<feature type="chain" id="PRO_5047048536" description="Ghrelin" evidence="1">
    <location>
        <begin position="25"/>
        <end position="115"/>
    </location>
</feature>
<keyword evidence="3" id="KW-1185">Reference proteome</keyword>
<name>A0ABN9HSY1_9NEOB</name>
<protein>
    <recommendedName>
        <fullName evidence="4">Ghrelin</fullName>
    </recommendedName>
</protein>
<organism evidence="2 3">
    <name type="scientific">Staurois parvus</name>
    <dbReference type="NCBI Taxonomy" id="386267"/>
    <lineage>
        <taxon>Eukaryota</taxon>
        <taxon>Metazoa</taxon>
        <taxon>Chordata</taxon>
        <taxon>Craniata</taxon>
        <taxon>Vertebrata</taxon>
        <taxon>Euteleostomi</taxon>
        <taxon>Amphibia</taxon>
        <taxon>Batrachia</taxon>
        <taxon>Anura</taxon>
        <taxon>Neobatrachia</taxon>
        <taxon>Ranoidea</taxon>
        <taxon>Ranidae</taxon>
        <taxon>Staurois</taxon>
    </lineage>
</organism>
<evidence type="ECO:0000313" key="3">
    <source>
        <dbReference type="Proteomes" id="UP001162483"/>
    </source>
</evidence>
<proteinExistence type="predicted"/>
<gene>
    <name evidence="2" type="ORF">SPARVUS_LOCUS16533215</name>
</gene>
<dbReference type="EMBL" id="CATNWA010021770">
    <property type="protein sequence ID" value="CAI9623882.1"/>
    <property type="molecule type" value="Genomic_DNA"/>
</dbReference>
<comment type="caution">
    <text evidence="2">The sequence shown here is derived from an EMBL/GenBank/DDBJ whole genome shotgun (WGS) entry which is preliminary data.</text>
</comment>
<evidence type="ECO:0000256" key="1">
    <source>
        <dbReference type="SAM" id="SignalP"/>
    </source>
</evidence>